<feature type="domain" description="Thioredoxin" evidence="4">
    <location>
        <begin position="3"/>
        <end position="154"/>
    </location>
</feature>
<name>A0ABV1YJB3_9HYPH</name>
<dbReference type="PROSITE" id="PS00194">
    <property type="entry name" value="THIOREDOXIN_1"/>
    <property type="match status" value="1"/>
</dbReference>
<dbReference type="PANTHER" id="PTHR42852:SF18">
    <property type="entry name" value="CHROMOSOME UNDETERMINED SCAFFOLD_47, WHOLE GENOME SHOTGUN SEQUENCE"/>
    <property type="match status" value="1"/>
</dbReference>
<gene>
    <name evidence="5" type="ORF">NKI33_20055</name>
</gene>
<evidence type="ECO:0000256" key="1">
    <source>
        <dbReference type="ARBA" id="ARBA00004196"/>
    </source>
</evidence>
<dbReference type="PROSITE" id="PS51352">
    <property type="entry name" value="THIOREDOXIN_2"/>
    <property type="match status" value="1"/>
</dbReference>
<comment type="subcellular location">
    <subcellularLocation>
        <location evidence="1">Cell envelope</location>
    </subcellularLocation>
</comment>
<dbReference type="SUPFAM" id="SSF52833">
    <property type="entry name" value="Thioredoxin-like"/>
    <property type="match status" value="1"/>
</dbReference>
<dbReference type="RefSeq" id="WP_352657365.1">
    <property type="nucleotide sequence ID" value="NZ_JAMYMY010000006.1"/>
</dbReference>
<dbReference type="Proteomes" id="UP001464387">
    <property type="component" value="Unassembled WGS sequence"/>
</dbReference>
<dbReference type="InterPro" id="IPR050553">
    <property type="entry name" value="Thioredoxin_ResA/DsbE_sf"/>
</dbReference>
<dbReference type="Pfam" id="PF08534">
    <property type="entry name" value="Redoxin"/>
    <property type="match status" value="1"/>
</dbReference>
<dbReference type="EMBL" id="JAMYPJ010000029">
    <property type="protein sequence ID" value="MER8935255.1"/>
    <property type="molecule type" value="Genomic_DNA"/>
</dbReference>
<dbReference type="PANTHER" id="PTHR42852">
    <property type="entry name" value="THIOL:DISULFIDE INTERCHANGE PROTEIN DSBE"/>
    <property type="match status" value="1"/>
</dbReference>
<evidence type="ECO:0000259" key="4">
    <source>
        <dbReference type="PROSITE" id="PS51352"/>
    </source>
</evidence>
<evidence type="ECO:0000313" key="6">
    <source>
        <dbReference type="Proteomes" id="UP001464387"/>
    </source>
</evidence>
<evidence type="ECO:0000256" key="2">
    <source>
        <dbReference type="ARBA" id="ARBA00022748"/>
    </source>
</evidence>
<keyword evidence="6" id="KW-1185">Reference proteome</keyword>
<keyword evidence="2" id="KW-0201">Cytochrome c-type biogenesis</keyword>
<proteinExistence type="predicted"/>
<comment type="caution">
    <text evidence="5">The sequence shown here is derived from an EMBL/GenBank/DDBJ whole genome shotgun (WGS) entry which is preliminary data.</text>
</comment>
<reference evidence="5 6" key="1">
    <citation type="journal article" date="2024" name="Proc. Natl. Acad. Sci. U.S.A.">
        <title>The evolutionary genomics of adaptation to stress in wild rhizobium bacteria.</title>
        <authorList>
            <person name="Kehlet-Delgado H."/>
            <person name="Montoya A.P."/>
            <person name="Jensen K.T."/>
            <person name="Wendlandt C.E."/>
            <person name="Dexheimer C."/>
            <person name="Roberts M."/>
            <person name="Torres Martinez L."/>
            <person name="Friesen M.L."/>
            <person name="Griffitts J.S."/>
            <person name="Porter S.S."/>
        </authorList>
    </citation>
    <scope>NUCLEOTIDE SEQUENCE [LARGE SCALE GENOMIC DNA]</scope>
    <source>
        <strain evidence="5 6">M0729</strain>
    </source>
</reference>
<dbReference type="Gene3D" id="3.40.30.10">
    <property type="entry name" value="Glutaredoxin"/>
    <property type="match status" value="1"/>
</dbReference>
<keyword evidence="3" id="KW-0676">Redox-active center</keyword>
<dbReference type="CDD" id="cd02966">
    <property type="entry name" value="TlpA_like_family"/>
    <property type="match status" value="1"/>
</dbReference>
<evidence type="ECO:0000256" key="3">
    <source>
        <dbReference type="ARBA" id="ARBA00023284"/>
    </source>
</evidence>
<protein>
    <submittedName>
        <fullName evidence="5">TlpA family protein disulfide reductase</fullName>
    </submittedName>
</protein>
<organism evidence="5 6">
    <name type="scientific">Mesorhizobium opportunistum</name>
    <dbReference type="NCBI Taxonomy" id="593909"/>
    <lineage>
        <taxon>Bacteria</taxon>
        <taxon>Pseudomonadati</taxon>
        <taxon>Pseudomonadota</taxon>
        <taxon>Alphaproteobacteria</taxon>
        <taxon>Hyphomicrobiales</taxon>
        <taxon>Phyllobacteriaceae</taxon>
        <taxon>Mesorhizobium</taxon>
    </lineage>
</organism>
<sequence>MVLQMGSPAPPIKVEDWLRGEPLANFQPGKVYIVEFWATWCGPCVAEMLHLVQLQETYKDSVLDVVAVAADEDAPTAVEARTKLDAWLTEKCPNLNYRIAFDCTCEMKKLWREPSFSVGIPASFVVDRDGCIAFIGHPSKLDEVLPKVLNGSWRISDQAKAADTERIATSEPMTRPQALKKPIDDRFWAAVKLEDWKTALWAIEEGIALMPDDINFRLAHAHLLLHKIQDMWTGLPVMSQLVRDAIGKNSEDWMVSALDQLFHPANDHSRLPPAERFAMGKELSEHILALNPPQGDSPKFRSYPAVARYYHENGNNDRAIELVELALTSLDGPEPIPAELKEQHLPDLLQALATYRGGKVCCGALCAAPQNHFPKVPKRGRPRRKDKKG</sequence>
<accession>A0ABV1YJB3</accession>
<dbReference type="InterPro" id="IPR017937">
    <property type="entry name" value="Thioredoxin_CS"/>
</dbReference>
<dbReference type="InterPro" id="IPR013766">
    <property type="entry name" value="Thioredoxin_domain"/>
</dbReference>
<dbReference type="InterPro" id="IPR036249">
    <property type="entry name" value="Thioredoxin-like_sf"/>
</dbReference>
<dbReference type="InterPro" id="IPR013740">
    <property type="entry name" value="Redoxin"/>
</dbReference>
<evidence type="ECO:0000313" key="5">
    <source>
        <dbReference type="EMBL" id="MER8935255.1"/>
    </source>
</evidence>